<reference evidence="1 2" key="1">
    <citation type="submission" date="2022-06" db="EMBL/GenBank/DDBJ databases">
        <title>Leptospira isolates from biofilms formed at urban environments.</title>
        <authorList>
            <person name="Ribeiro P.S."/>
            <person name="Sousa T."/>
            <person name="Carvalho N."/>
            <person name="Aburjaile F."/>
            <person name="Neves F."/>
            <person name="Oliveira D."/>
            <person name="Blanco L."/>
            <person name="Lima J."/>
            <person name="Costa F."/>
            <person name="Brenig B."/>
            <person name="Soares S."/>
            <person name="Ramos R."/>
            <person name="Goes-Neto A."/>
            <person name="Matiuzzi M."/>
            <person name="Azevedo V."/>
            <person name="Ristow P."/>
        </authorList>
    </citation>
    <scope>NUCLEOTIDE SEQUENCE [LARGE SCALE GENOMIC DNA]</scope>
    <source>
        <strain evidence="1 2">VSF25</strain>
    </source>
</reference>
<proteinExistence type="predicted"/>
<dbReference type="RefSeq" id="WP_265374318.1">
    <property type="nucleotide sequence ID" value="NZ_JAMQPV010000001.1"/>
</dbReference>
<keyword evidence="2" id="KW-1185">Reference proteome</keyword>
<evidence type="ECO:0000313" key="1">
    <source>
        <dbReference type="EMBL" id="MCW7461170.1"/>
    </source>
</evidence>
<gene>
    <name evidence="1" type="ORF">ND812_03625</name>
</gene>
<dbReference type="Proteomes" id="UP001209737">
    <property type="component" value="Unassembled WGS sequence"/>
</dbReference>
<comment type="caution">
    <text evidence="1">The sequence shown here is derived from an EMBL/GenBank/DDBJ whole genome shotgun (WGS) entry which is preliminary data.</text>
</comment>
<evidence type="ECO:0000313" key="2">
    <source>
        <dbReference type="Proteomes" id="UP001209737"/>
    </source>
</evidence>
<protein>
    <submittedName>
        <fullName evidence="1">Uncharacterized protein</fullName>
    </submittedName>
</protein>
<accession>A0ABT3LTW5</accession>
<organism evidence="1 2">
    <name type="scientific">Leptospira limi</name>
    <dbReference type="NCBI Taxonomy" id="2950023"/>
    <lineage>
        <taxon>Bacteria</taxon>
        <taxon>Pseudomonadati</taxon>
        <taxon>Spirochaetota</taxon>
        <taxon>Spirochaetia</taxon>
        <taxon>Leptospirales</taxon>
        <taxon>Leptospiraceae</taxon>
        <taxon>Leptospira</taxon>
    </lineage>
</organism>
<sequence>MSKFQMDTDSSMQIFLYDNRILVSNRRKNSCLDVNLNVINQIDFNHEWNVGYLSSKLFFGMGTLSKELFILQKDTEKCFKDYAVIEDKKSLQDDYLVQLNNFDDGRFFYYLAFSENLCFLEYSISPI</sequence>
<name>A0ABT3LTW5_9LEPT</name>
<dbReference type="EMBL" id="JAMQPV010000001">
    <property type="protein sequence ID" value="MCW7461170.1"/>
    <property type="molecule type" value="Genomic_DNA"/>
</dbReference>